<proteinExistence type="inferred from homology"/>
<evidence type="ECO:0000256" key="1">
    <source>
        <dbReference type="ARBA" id="ARBA00004141"/>
    </source>
</evidence>
<organism evidence="10 11">
    <name type="scientific">Carpinus fangiana</name>
    <dbReference type="NCBI Taxonomy" id="176857"/>
    <lineage>
        <taxon>Eukaryota</taxon>
        <taxon>Viridiplantae</taxon>
        <taxon>Streptophyta</taxon>
        <taxon>Embryophyta</taxon>
        <taxon>Tracheophyta</taxon>
        <taxon>Spermatophyta</taxon>
        <taxon>Magnoliopsida</taxon>
        <taxon>eudicotyledons</taxon>
        <taxon>Gunneridae</taxon>
        <taxon>Pentapetalae</taxon>
        <taxon>rosids</taxon>
        <taxon>fabids</taxon>
        <taxon>Fagales</taxon>
        <taxon>Betulaceae</taxon>
        <taxon>Carpinus</taxon>
    </lineage>
</organism>
<comment type="similarity">
    <text evidence="2">Belongs to the aromatic acid exporter (TC 2.A.85) family.</text>
</comment>
<keyword evidence="3" id="KW-0813">Transport</keyword>
<dbReference type="Proteomes" id="UP000327013">
    <property type="component" value="Chromosome 4"/>
</dbReference>
<evidence type="ECO:0000313" key="11">
    <source>
        <dbReference type="Proteomes" id="UP000327013"/>
    </source>
</evidence>
<evidence type="ECO:0000256" key="9">
    <source>
        <dbReference type="SAM" id="Phobius"/>
    </source>
</evidence>
<keyword evidence="6" id="KW-0406">Ion transport</keyword>
<evidence type="ECO:0008006" key="12">
    <source>
        <dbReference type="Google" id="ProtNLM"/>
    </source>
</evidence>
<dbReference type="EMBL" id="CM017324">
    <property type="protein sequence ID" value="KAE8037343.1"/>
    <property type="molecule type" value="Genomic_DNA"/>
</dbReference>
<dbReference type="GO" id="GO:0034220">
    <property type="term" value="P:monoatomic ion transmembrane transport"/>
    <property type="evidence" value="ECO:0007669"/>
    <property type="project" value="UniProtKB-KW"/>
</dbReference>
<evidence type="ECO:0000256" key="5">
    <source>
        <dbReference type="ARBA" id="ARBA00022989"/>
    </source>
</evidence>
<dbReference type="InterPro" id="IPR020966">
    <property type="entry name" value="ALMT"/>
</dbReference>
<evidence type="ECO:0000256" key="6">
    <source>
        <dbReference type="ARBA" id="ARBA00023065"/>
    </source>
</evidence>
<dbReference type="OrthoDB" id="68611at2759"/>
<keyword evidence="4 9" id="KW-0812">Transmembrane</keyword>
<evidence type="ECO:0000313" key="10">
    <source>
        <dbReference type="EMBL" id="KAE8037343.1"/>
    </source>
</evidence>
<feature type="transmembrane region" description="Helical" evidence="9">
    <location>
        <begin position="350"/>
        <end position="369"/>
    </location>
</feature>
<keyword evidence="8" id="KW-0407">Ion channel</keyword>
<dbReference type="Pfam" id="PF11744">
    <property type="entry name" value="ALMT"/>
    <property type="match status" value="3"/>
</dbReference>
<dbReference type="GO" id="GO:0015743">
    <property type="term" value="P:malate transport"/>
    <property type="evidence" value="ECO:0007669"/>
    <property type="project" value="InterPro"/>
</dbReference>
<feature type="transmembrane region" description="Helical" evidence="9">
    <location>
        <begin position="376"/>
        <end position="396"/>
    </location>
</feature>
<feature type="transmembrane region" description="Helical" evidence="9">
    <location>
        <begin position="428"/>
        <end position="444"/>
    </location>
</feature>
<feature type="transmembrane region" description="Helical" evidence="9">
    <location>
        <begin position="319"/>
        <end position="338"/>
    </location>
</feature>
<sequence>MGWFMALLEKLWGKVVDIAEKIKKLGEDDPRRITHFLKVGATLGKGLNRMLATLSTGVLSIGVHFLATMSTATITFARFIPTMKTRYDYGLMIFILTFSLISVSSYRENGEVLEMAHQRLTTIIVGFGGEYFNIPEEGPSKDDKSFLQGYKSVLTSKDTEEAMANLARWEVWHFHFRFRHPWKQYLKIGTLSQQCAYKVDALNSYLNSKIQTPSEFQSKIQEPCTKICSESGKALKELAVGLRKVMNIRLFPHRSFSLNYCYLLVQPIEMTIESLCHESARPSTCAWEWLKALPEKLWGKVVDVAEKIKKLGEEDPRRIIHSLKVGLATTLVSFFYYIRPLYDGFGTNSIWAVLTVILVCEFSVGATLGKGLNRMLATLSAGALGIGVHFLATMSGETGQPIILGLFVFLIAATVTFARFIPAMKARYDYGLMIFILTFSMISLSSYRESDQVLDMAHERVTTIIIGSFTAIVICICICPVWIGENLNNLVANNMEKLGKSLEGFRVEYFNRPEERPSMDDKSFLQGYKSVLTSKDTEEAMVARWEVWHFRFGFRHPWKQYLKIGTLSRQCAYKVDALNSYLNTKSQTPSEFQSKIQEPCTKICSESGKALKELAVGLRKVMNQPTLVNLHIQHSKMAAENLKSLLNTTSVWKNDNLQEIIPTGAVALILVDIVPNDNLRLFTS</sequence>
<protein>
    <recommendedName>
        <fullName evidence="12">Aluminum-activated malate transporter</fullName>
    </recommendedName>
</protein>
<feature type="transmembrane region" description="Helical" evidence="9">
    <location>
        <begin position="464"/>
        <end position="483"/>
    </location>
</feature>
<evidence type="ECO:0000256" key="3">
    <source>
        <dbReference type="ARBA" id="ARBA00022448"/>
    </source>
</evidence>
<feature type="transmembrane region" description="Helical" evidence="9">
    <location>
        <begin position="402"/>
        <end position="421"/>
    </location>
</feature>
<evidence type="ECO:0000256" key="4">
    <source>
        <dbReference type="ARBA" id="ARBA00022692"/>
    </source>
</evidence>
<keyword evidence="5 9" id="KW-1133">Transmembrane helix</keyword>
<name>A0A660KLS4_9ROSI</name>
<gene>
    <name evidence="10" type="ORF">FH972_009937</name>
</gene>
<reference evidence="10 11" key="1">
    <citation type="submission" date="2019-06" db="EMBL/GenBank/DDBJ databases">
        <title>A chromosomal-level reference genome of Carpinus fangiana (Coryloideae, Betulaceae).</title>
        <authorList>
            <person name="Yang X."/>
            <person name="Wang Z."/>
            <person name="Zhang L."/>
            <person name="Hao G."/>
            <person name="Liu J."/>
            <person name="Yang Y."/>
        </authorList>
    </citation>
    <scope>NUCLEOTIDE SEQUENCE [LARGE SCALE GENOMIC DNA]</scope>
    <source>
        <strain evidence="10">Cfa_2016G</strain>
        <tissue evidence="10">Leaf</tissue>
    </source>
</reference>
<keyword evidence="11" id="KW-1185">Reference proteome</keyword>
<evidence type="ECO:0000256" key="2">
    <source>
        <dbReference type="ARBA" id="ARBA00007079"/>
    </source>
</evidence>
<accession>A0A660KLS4</accession>
<dbReference type="GO" id="GO:0016020">
    <property type="term" value="C:membrane"/>
    <property type="evidence" value="ECO:0007669"/>
    <property type="project" value="UniProtKB-SubCell"/>
</dbReference>
<comment type="subcellular location">
    <subcellularLocation>
        <location evidence="1">Membrane</location>
        <topology evidence="1">Multi-pass membrane protein</topology>
    </subcellularLocation>
</comment>
<keyword evidence="7 9" id="KW-0472">Membrane</keyword>
<dbReference type="PANTHER" id="PTHR31086">
    <property type="entry name" value="ALUMINUM-ACTIVATED MALATE TRANSPORTER 10"/>
    <property type="match status" value="1"/>
</dbReference>
<evidence type="ECO:0000256" key="8">
    <source>
        <dbReference type="ARBA" id="ARBA00023303"/>
    </source>
</evidence>
<feature type="transmembrane region" description="Helical" evidence="9">
    <location>
        <begin position="89"/>
        <end position="106"/>
    </location>
</feature>
<evidence type="ECO:0000256" key="7">
    <source>
        <dbReference type="ARBA" id="ARBA00023136"/>
    </source>
</evidence>
<dbReference type="AlphaFoldDB" id="A0A660KLS4"/>
<feature type="transmembrane region" description="Helical" evidence="9">
    <location>
        <begin position="51"/>
        <end position="77"/>
    </location>
</feature>